<dbReference type="InterPro" id="IPR036249">
    <property type="entry name" value="Thioredoxin-like_sf"/>
</dbReference>
<gene>
    <name evidence="3" type="ORF">P7228_07765</name>
</gene>
<keyword evidence="1" id="KW-1133">Transmembrane helix</keyword>
<dbReference type="EMBL" id="CP121106">
    <property type="protein sequence ID" value="WFL78950.1"/>
    <property type="molecule type" value="Genomic_DNA"/>
</dbReference>
<organism evidence="3 4">
    <name type="scientific">Altererythrobacter arenosus</name>
    <dbReference type="NCBI Taxonomy" id="3032592"/>
    <lineage>
        <taxon>Bacteria</taxon>
        <taxon>Pseudomonadati</taxon>
        <taxon>Pseudomonadota</taxon>
        <taxon>Alphaproteobacteria</taxon>
        <taxon>Sphingomonadales</taxon>
        <taxon>Erythrobacteraceae</taxon>
        <taxon>Altererythrobacter</taxon>
    </lineage>
</organism>
<dbReference type="InterPro" id="IPR013766">
    <property type="entry name" value="Thioredoxin_domain"/>
</dbReference>
<keyword evidence="1" id="KW-0812">Transmembrane</keyword>
<feature type="domain" description="Thioredoxin" evidence="2">
    <location>
        <begin position="44"/>
        <end position="203"/>
    </location>
</feature>
<feature type="transmembrane region" description="Helical" evidence="1">
    <location>
        <begin position="12"/>
        <end position="31"/>
    </location>
</feature>
<sequence>MGHEPNREARVKWALGLAVLAVAAIALWRLGPALLPPQHLEVGIEVGERAPVEMFVRDTSGARLRISEASGENGLVLVLQRSAEWCPFCKAEIKEHKAVVKPLERRGYKLASLTYDAPEILAEFAKENAIPFELLSDRTIGFVDAAGLRDPEYPEGHYAHGVPRPAVLVLSPEGTVRAKFVTADYRQRLDSDNILELVDEAAR</sequence>
<evidence type="ECO:0000313" key="4">
    <source>
        <dbReference type="Proteomes" id="UP001215827"/>
    </source>
</evidence>
<evidence type="ECO:0000313" key="3">
    <source>
        <dbReference type="EMBL" id="WFL78950.1"/>
    </source>
</evidence>
<proteinExistence type="predicted"/>
<dbReference type="Gene3D" id="3.40.30.10">
    <property type="entry name" value="Glutaredoxin"/>
    <property type="match status" value="1"/>
</dbReference>
<dbReference type="InterPro" id="IPR000866">
    <property type="entry name" value="AhpC/TSA"/>
</dbReference>
<evidence type="ECO:0000256" key="1">
    <source>
        <dbReference type="SAM" id="Phobius"/>
    </source>
</evidence>
<protein>
    <submittedName>
        <fullName evidence="3">Redoxin domain-containing protein</fullName>
    </submittedName>
</protein>
<evidence type="ECO:0000259" key="2">
    <source>
        <dbReference type="PROSITE" id="PS51352"/>
    </source>
</evidence>
<name>A0ABY8FXZ5_9SPHN</name>
<dbReference type="RefSeq" id="WP_278017639.1">
    <property type="nucleotide sequence ID" value="NZ_CP121106.1"/>
</dbReference>
<dbReference type="PROSITE" id="PS51352">
    <property type="entry name" value="THIOREDOXIN_2"/>
    <property type="match status" value="1"/>
</dbReference>
<dbReference type="SUPFAM" id="SSF52833">
    <property type="entry name" value="Thioredoxin-like"/>
    <property type="match status" value="1"/>
</dbReference>
<accession>A0ABY8FXZ5</accession>
<reference evidence="3 4" key="1">
    <citation type="submission" date="2023-03" db="EMBL/GenBank/DDBJ databases">
        <title>Altererythrobacter sp. CAU 1644 isolated from sand.</title>
        <authorList>
            <person name="Kim W."/>
        </authorList>
    </citation>
    <scope>NUCLEOTIDE SEQUENCE [LARGE SCALE GENOMIC DNA]</scope>
    <source>
        <strain evidence="3 4">CAU 1644</strain>
    </source>
</reference>
<keyword evidence="1" id="KW-0472">Membrane</keyword>
<dbReference type="Proteomes" id="UP001215827">
    <property type="component" value="Chromosome"/>
</dbReference>
<keyword evidence="4" id="KW-1185">Reference proteome</keyword>
<dbReference type="Pfam" id="PF00578">
    <property type="entry name" value="AhpC-TSA"/>
    <property type="match status" value="1"/>
</dbReference>